<gene>
    <name evidence="3" type="ORF">NDK43_06820</name>
</gene>
<dbReference type="InterPro" id="IPR037126">
    <property type="entry name" value="PdaC/RsiV-like_sf"/>
</dbReference>
<reference evidence="3 4" key="1">
    <citation type="submission" date="2022-06" db="EMBL/GenBank/DDBJ databases">
        <authorList>
            <person name="Jeon C.O."/>
        </authorList>
    </citation>
    <scope>NUCLEOTIDE SEQUENCE [LARGE SCALE GENOMIC DNA]</scope>
    <source>
        <strain evidence="3 4">KCTC 13943</strain>
    </source>
</reference>
<dbReference type="InterPro" id="IPR021729">
    <property type="entry name" value="DUF3298"/>
</dbReference>
<protein>
    <submittedName>
        <fullName evidence="3">DUF3298 and DUF4163 domain-containing protein</fullName>
    </submittedName>
</protein>
<dbReference type="EMBL" id="JAMQCR010000001">
    <property type="protein sequence ID" value="MCM2532158.1"/>
    <property type="molecule type" value="Genomic_DNA"/>
</dbReference>
<accession>A0ABT0W760</accession>
<dbReference type="Proteomes" id="UP001523262">
    <property type="component" value="Unassembled WGS sequence"/>
</dbReference>
<feature type="domain" description="Deacetylase PdaC" evidence="2">
    <location>
        <begin position="20"/>
        <end position="101"/>
    </location>
</feature>
<evidence type="ECO:0000313" key="4">
    <source>
        <dbReference type="Proteomes" id="UP001523262"/>
    </source>
</evidence>
<evidence type="ECO:0000259" key="2">
    <source>
        <dbReference type="Pfam" id="PF13739"/>
    </source>
</evidence>
<dbReference type="Gene3D" id="3.90.640.20">
    <property type="entry name" value="Heat-shock cognate protein, ATPase"/>
    <property type="match status" value="1"/>
</dbReference>
<comment type="caution">
    <text evidence="3">The sequence shown here is derived from an EMBL/GenBank/DDBJ whole genome shotgun (WGS) entry which is preliminary data.</text>
</comment>
<evidence type="ECO:0000313" key="3">
    <source>
        <dbReference type="EMBL" id="MCM2532158.1"/>
    </source>
</evidence>
<name>A0ABT0W760_9BACI</name>
<dbReference type="InterPro" id="IPR025303">
    <property type="entry name" value="PdaC"/>
</dbReference>
<feature type="domain" description="DUF3298" evidence="1">
    <location>
        <begin position="121"/>
        <end position="192"/>
    </location>
</feature>
<organism evidence="3 4">
    <name type="scientific">Neobacillus pocheonensis</name>
    <dbReference type="NCBI Taxonomy" id="363869"/>
    <lineage>
        <taxon>Bacteria</taxon>
        <taxon>Bacillati</taxon>
        <taxon>Bacillota</taxon>
        <taxon>Bacilli</taxon>
        <taxon>Bacillales</taxon>
        <taxon>Bacillaceae</taxon>
        <taxon>Neobacillus</taxon>
    </lineage>
</organism>
<sequence>MIPSVIMASEEINFVEKQIKTAHIDIKFPEIYGLSNDQIQNEINGMIYNKVFEFMNEDKLPPEDKNKKNYWGSYAIPFRKDHIISIVFNQFGYLPRAAHPNSGIKSITIDLDRGKALRIVDLFRSPSNYRSILNNIMTNQLKKKRIHLFTDFKGIQNDDQEFYLTNKALVIYYQEDVYTPHAYGPLVFTIPYTDLKNELKYISLW</sequence>
<evidence type="ECO:0000259" key="1">
    <source>
        <dbReference type="Pfam" id="PF11738"/>
    </source>
</evidence>
<keyword evidence="4" id="KW-1185">Reference proteome</keyword>
<proteinExistence type="predicted"/>
<dbReference type="Gene3D" id="3.30.565.40">
    <property type="entry name" value="Fervidobacterium nodosum Rt17-B1 like"/>
    <property type="match status" value="1"/>
</dbReference>
<dbReference type="Pfam" id="PF13739">
    <property type="entry name" value="PdaC"/>
    <property type="match status" value="1"/>
</dbReference>
<dbReference type="Pfam" id="PF11738">
    <property type="entry name" value="DUF3298"/>
    <property type="match status" value="1"/>
</dbReference>